<proteinExistence type="evidence at transcript level"/>
<dbReference type="GO" id="GO:0047617">
    <property type="term" value="F:fatty acyl-CoA hydrolase activity"/>
    <property type="evidence" value="ECO:0007669"/>
    <property type="project" value="TreeGrafter"/>
</dbReference>
<dbReference type="PANTHER" id="PTHR31793">
    <property type="entry name" value="4-HYDROXYBENZOYL-COA THIOESTERASE FAMILY MEMBER"/>
    <property type="match status" value="1"/>
</dbReference>
<comment type="similarity">
    <text evidence="1">Belongs to the 4-hydroxybenzoyl-CoA thioesterase family.</text>
</comment>
<organism evidence="3">
    <name type="scientific">Aurantiochytrium sp. PKUSW7</name>
    <dbReference type="NCBI Taxonomy" id="1768218"/>
    <lineage>
        <taxon>Eukaryota</taxon>
        <taxon>Sar</taxon>
        <taxon>Stramenopiles</taxon>
        <taxon>Bigyra</taxon>
        <taxon>Labyrinthulomycetes</taxon>
        <taxon>Thraustochytrida</taxon>
        <taxon>Thraustochytriidae</taxon>
        <taxon>Aurantiochytrium</taxon>
    </lineage>
</organism>
<dbReference type="Gene3D" id="3.10.129.10">
    <property type="entry name" value="Hotdog Thioesterase"/>
    <property type="match status" value="1"/>
</dbReference>
<keyword evidence="3" id="KW-0413">Isomerase</keyword>
<evidence type="ECO:0000313" key="3">
    <source>
        <dbReference type="EMBL" id="AXF92438.1"/>
    </source>
</evidence>
<evidence type="ECO:0000256" key="2">
    <source>
        <dbReference type="ARBA" id="ARBA00022801"/>
    </source>
</evidence>
<sequence length="223" mass="25085">MDQIFIYIEALPVCRMLPGLGQALRGGRLLRRSVPGLELRSTSANRANTSQGSLNLHKDPEKGISTAAQTIILAKRTMSTTKKERNQRENYRYWLPIQTRWGDNDMYGHVNNVVYYAYFDSIVNHFLISEAGLDPMTSDAIGLCIESYCNYYASLEYPEIIEAGLFVSHLGNSSLKYEVGIFKKGSNEPAAHGHFVHVFVDRTTRRPVKIPEQIASKVKGSLL</sequence>
<keyword evidence="2" id="KW-0378">Hydrolase</keyword>
<name>A0A345DF75_9STRA</name>
<accession>A0A345DF75</accession>
<reference evidence="3" key="1">
    <citation type="submission" date="2018-06" db="EMBL/GenBank/DDBJ databases">
        <title>De novo transcriptome analysis of DHA producer Aurantiochytrium sp. PKU#SW7.</title>
        <authorList>
            <person name="Liang Y."/>
            <person name="Liu Y."/>
        </authorList>
    </citation>
    <scope>NUCLEOTIDE SEQUENCE</scope>
</reference>
<dbReference type="EMBL" id="MH469720">
    <property type="protein sequence ID" value="AXF92438.1"/>
    <property type="molecule type" value="mRNA"/>
</dbReference>
<dbReference type="PANTHER" id="PTHR31793:SF27">
    <property type="entry name" value="NOVEL THIOESTERASE SUPERFAMILY DOMAIN AND SAPOSIN A-TYPE DOMAIN CONTAINING PROTEIN (0610012H03RIK)"/>
    <property type="match status" value="1"/>
</dbReference>
<dbReference type="InterPro" id="IPR050563">
    <property type="entry name" value="4-hydroxybenzoyl-CoA_TE"/>
</dbReference>
<protein>
    <submittedName>
        <fullName evidence="3">Dehydratase isomerase</fullName>
    </submittedName>
</protein>
<dbReference type="InterPro" id="IPR029069">
    <property type="entry name" value="HotDog_dom_sf"/>
</dbReference>
<dbReference type="SUPFAM" id="SSF54637">
    <property type="entry name" value="Thioesterase/thiol ester dehydrase-isomerase"/>
    <property type="match status" value="1"/>
</dbReference>
<dbReference type="AlphaFoldDB" id="A0A345DF75"/>
<evidence type="ECO:0000256" key="1">
    <source>
        <dbReference type="ARBA" id="ARBA00005953"/>
    </source>
</evidence>
<dbReference type="CDD" id="cd00586">
    <property type="entry name" value="4HBT"/>
    <property type="match status" value="1"/>
</dbReference>
<dbReference type="GO" id="GO:0016853">
    <property type="term" value="F:isomerase activity"/>
    <property type="evidence" value="ECO:0007669"/>
    <property type="project" value="UniProtKB-KW"/>
</dbReference>
<dbReference type="Pfam" id="PF13279">
    <property type="entry name" value="4HBT_2"/>
    <property type="match status" value="1"/>
</dbReference>